<reference evidence="1 2" key="1">
    <citation type="journal article" date="2011" name="J. Bacteriol.">
        <title>Genome sequence of the mercury-methylating and pleomorphic Desulfovibrio africanus Strain Walvis Bay.</title>
        <authorList>
            <person name="Brown S.D."/>
            <person name="Wall J.D."/>
            <person name="Kucken A.M."/>
            <person name="Gilmour C.C."/>
            <person name="Podar M."/>
            <person name="Brandt C.C."/>
            <person name="Teshima H."/>
            <person name="Detter J.C."/>
            <person name="Han C.S."/>
            <person name="Land M.L."/>
            <person name="Lucas S."/>
            <person name="Han J."/>
            <person name="Pennacchio L."/>
            <person name="Nolan M."/>
            <person name="Pitluck S."/>
            <person name="Woyke T."/>
            <person name="Goodwin L."/>
            <person name="Palumbo A.V."/>
            <person name="Elias D.A."/>
        </authorList>
    </citation>
    <scope>NUCLEOTIDE SEQUENCE [LARGE SCALE GENOMIC DNA]</scope>
    <source>
        <strain evidence="1 2">Walvis Bay</strain>
    </source>
</reference>
<sequence>MARRKPKNVYLVRDLAEANAVLAEIAAVRRTLAGIEAELNTRIDQAKKLSEAAAAKHLERLQALESGLLAFAEYNKDELFQDRRTRELDFGALGYRKSSEIKPITKSTWEMVLGNLRDMGFSEAVRSKEEVDKDVLRTWPDGRLEIVGARRVEKDTFWFEVKEHKVEENAA</sequence>
<dbReference type="Gene3D" id="1.20.5.170">
    <property type="match status" value="1"/>
</dbReference>
<dbReference type="HOGENOM" id="CLU_129156_0_0_7"/>
<name>F3YVZ1_DESAF</name>
<protein>
    <submittedName>
        <fullName evidence="1">Host-nuclease inhibitor protein Gam, putative</fullName>
    </submittedName>
</protein>
<dbReference type="RefSeq" id="WP_014258857.1">
    <property type="nucleotide sequence ID" value="NC_016629.1"/>
</dbReference>
<evidence type="ECO:0000313" key="2">
    <source>
        <dbReference type="Proteomes" id="UP000007844"/>
    </source>
</evidence>
<keyword evidence="2" id="KW-1185">Reference proteome</keyword>
<dbReference type="GO" id="GO:0003690">
    <property type="term" value="F:double-stranded DNA binding"/>
    <property type="evidence" value="ECO:0007669"/>
    <property type="project" value="InterPro"/>
</dbReference>
<proteinExistence type="predicted"/>
<dbReference type="InterPro" id="IPR009951">
    <property type="entry name" value="Host-nuc_inhib_Gam"/>
</dbReference>
<dbReference type="Pfam" id="PF07352">
    <property type="entry name" value="Phage_Mu_Gam"/>
    <property type="match status" value="1"/>
</dbReference>
<evidence type="ECO:0000313" key="1">
    <source>
        <dbReference type="EMBL" id="EGJ49021.1"/>
    </source>
</evidence>
<gene>
    <name evidence="1" type="ORF">Desaf_0669</name>
</gene>
<dbReference type="AlphaFoldDB" id="F3YVZ1"/>
<accession>F3YVZ1</accession>
<dbReference type="eggNOG" id="COG4396">
    <property type="taxonomic scope" value="Bacteria"/>
</dbReference>
<dbReference type="EMBL" id="CP003221">
    <property type="protein sequence ID" value="EGJ49021.1"/>
    <property type="molecule type" value="Genomic_DNA"/>
</dbReference>
<dbReference type="KEGG" id="daf:Desaf_0669"/>
<organism evidence="1 2">
    <name type="scientific">Desulfocurvibacter africanus subsp. africanus str. Walvis Bay</name>
    <dbReference type="NCBI Taxonomy" id="690850"/>
    <lineage>
        <taxon>Bacteria</taxon>
        <taxon>Pseudomonadati</taxon>
        <taxon>Thermodesulfobacteriota</taxon>
        <taxon>Desulfovibrionia</taxon>
        <taxon>Desulfovibrionales</taxon>
        <taxon>Desulfovibrionaceae</taxon>
        <taxon>Desulfocurvibacter</taxon>
    </lineage>
</organism>
<dbReference type="STRING" id="690850.Desaf_0669"/>
<dbReference type="GO" id="GO:0042262">
    <property type="term" value="P:DNA protection"/>
    <property type="evidence" value="ECO:0007669"/>
    <property type="project" value="InterPro"/>
</dbReference>
<dbReference type="SUPFAM" id="SSF161266">
    <property type="entry name" value="Gam-like"/>
    <property type="match status" value="1"/>
</dbReference>
<dbReference type="Proteomes" id="UP000007844">
    <property type="component" value="Chromosome"/>
</dbReference>